<proteinExistence type="predicted"/>
<sequence>MAAALPPSPMILSSSPVFPVTASLASLTPTPSFEATHTTPGQRGQPEPIVDMKLQLPLMVSAGVVAAAGASVPGSTSYIVPTAFPTSVYSSYYVKPGPTQEPQPAIFDPVLNITFPLNLTDPSTIPTEDIDPVLYPVAAANLSDAAAEALVSAAIIQVMDMISANNTGLTDSCSKCVAALSVGQMVAKLAPSYVPDAMVALCQATGFESISTCQSTYEASSFGAVWTQVLAKAEVAGLDGRYICSSLSTDFCSAPPVIPAKATFPKEKPAHVSVPARSGTRVKVLHLSDMHLDPRYEVGTEGNCTESPCCRPSTPLSNGSIPDVEFAAPLYGWYKCDSPYYLAMAALQSIEPLTGTSKDNPPALTFYTGDMVTHVPSQAQLSHAFVEDVEDSLLQMFKAYIGGPIFASLGNHDSSPENNDAPHAIDDDGPLGEQFSWNYDHISQLWEYYGWINSSTQAEAALHYGAYAVTHPLGVRIITLNTDLYYKNNFYSFLHTEDPDYSGIFSFLIDELQKAEDAGQRAYITGHVITGWDGHNPMPNGADYFYQIVERYSPHVIAAIFFGHTHEDQAFIYYTNNGTNQSAENAITNAWVGPSLTPLTNLNSGYRMYEIDTGSFEVMEAYTFYSDVSSFSSLDGSGPTWRFEYSTREAYGSAAGWPGDEPLNATFWHRVTEAMEADRSLVILQNKYQSKSSVMSPNCTNQACADARICYMRSGSAGLGRQCPQGFGSLQSAFTGTNY</sequence>
<dbReference type="PANTHER" id="PTHR10340:SF27">
    <property type="entry name" value="ACL091CP"/>
    <property type="match status" value="1"/>
</dbReference>
<gene>
    <name evidence="4" type="ORF">VM1G_10598</name>
</gene>
<dbReference type="Pfam" id="PF00149">
    <property type="entry name" value="Metallophos"/>
    <property type="match status" value="1"/>
</dbReference>
<dbReference type="EMBL" id="KN796115">
    <property type="protein sequence ID" value="KUI63948.1"/>
    <property type="molecule type" value="Genomic_DNA"/>
</dbReference>
<accession>A0A194VIZ5</accession>
<dbReference type="Proteomes" id="UP000078559">
    <property type="component" value="Unassembled WGS sequence"/>
</dbReference>
<reference evidence="4" key="1">
    <citation type="submission" date="2014-12" db="EMBL/GenBank/DDBJ databases">
        <title>Genome Sequence of Valsa Canker Pathogens Uncovers a Specific Adaption of Colonization on Woody Bark.</title>
        <authorList>
            <person name="Yin Z."/>
            <person name="Liu H."/>
            <person name="Gao X."/>
            <person name="Li Z."/>
            <person name="Song N."/>
            <person name="Ke X."/>
            <person name="Dai Q."/>
            <person name="Wu Y."/>
            <person name="Sun Y."/>
            <person name="Xu J.-R."/>
            <person name="Kang Z.K."/>
            <person name="Wang L."/>
            <person name="Huang L."/>
        </authorList>
    </citation>
    <scope>NUCLEOTIDE SEQUENCE [LARGE SCALE GENOMIC DNA]</scope>
    <source>
        <strain evidence="4">03-8</strain>
    </source>
</reference>
<dbReference type="InterPro" id="IPR004843">
    <property type="entry name" value="Calcineurin-like_PHP"/>
</dbReference>
<keyword evidence="2" id="KW-0325">Glycoprotein</keyword>
<dbReference type="Gene3D" id="3.60.21.10">
    <property type="match status" value="1"/>
</dbReference>
<organism evidence="4 5">
    <name type="scientific">Cytospora mali</name>
    <name type="common">Apple Valsa canker fungus</name>
    <name type="synonym">Valsa mali</name>
    <dbReference type="NCBI Taxonomy" id="578113"/>
    <lineage>
        <taxon>Eukaryota</taxon>
        <taxon>Fungi</taxon>
        <taxon>Dikarya</taxon>
        <taxon>Ascomycota</taxon>
        <taxon>Pezizomycotina</taxon>
        <taxon>Sordariomycetes</taxon>
        <taxon>Sordariomycetidae</taxon>
        <taxon>Diaporthales</taxon>
        <taxon>Cytosporaceae</taxon>
        <taxon>Cytospora</taxon>
    </lineage>
</organism>
<evidence type="ECO:0000313" key="5">
    <source>
        <dbReference type="Proteomes" id="UP000078559"/>
    </source>
</evidence>
<name>A0A194VIZ5_CYTMA</name>
<keyword evidence="5" id="KW-1185">Reference proteome</keyword>
<dbReference type="CDD" id="cd00842">
    <property type="entry name" value="MPP_ASMase"/>
    <property type="match status" value="1"/>
</dbReference>
<evidence type="ECO:0000259" key="3">
    <source>
        <dbReference type="Pfam" id="PF00149"/>
    </source>
</evidence>
<evidence type="ECO:0000256" key="1">
    <source>
        <dbReference type="ARBA" id="ARBA00022801"/>
    </source>
</evidence>
<evidence type="ECO:0000256" key="2">
    <source>
        <dbReference type="ARBA" id="ARBA00023180"/>
    </source>
</evidence>
<keyword evidence="1" id="KW-0378">Hydrolase</keyword>
<dbReference type="GO" id="GO:0008081">
    <property type="term" value="F:phosphoric diester hydrolase activity"/>
    <property type="evidence" value="ECO:0007669"/>
    <property type="project" value="TreeGrafter"/>
</dbReference>
<dbReference type="SMR" id="A0A194VIZ5"/>
<dbReference type="OrthoDB" id="282973at2759"/>
<dbReference type="InterPro" id="IPR029052">
    <property type="entry name" value="Metallo-depent_PP-like"/>
</dbReference>
<dbReference type="AlphaFoldDB" id="A0A194VIZ5"/>
<evidence type="ECO:0000313" key="4">
    <source>
        <dbReference type="EMBL" id="KUI63948.1"/>
    </source>
</evidence>
<feature type="domain" description="Calcineurin-like phosphoesterase" evidence="3">
    <location>
        <begin position="283"/>
        <end position="567"/>
    </location>
</feature>
<dbReference type="SUPFAM" id="SSF56300">
    <property type="entry name" value="Metallo-dependent phosphatases"/>
    <property type="match status" value="1"/>
</dbReference>
<dbReference type="InterPro" id="IPR041805">
    <property type="entry name" value="ASMase/PPN1_MPP"/>
</dbReference>
<dbReference type="PANTHER" id="PTHR10340">
    <property type="entry name" value="SPHINGOMYELIN PHOSPHODIESTERASE"/>
    <property type="match status" value="1"/>
</dbReference>
<protein>
    <submittedName>
        <fullName evidence="4">Sphingomyelin phosphodiesterase 2</fullName>
    </submittedName>
</protein>